<evidence type="ECO:0008006" key="4">
    <source>
        <dbReference type="Google" id="ProtNLM"/>
    </source>
</evidence>
<sequence>MTRSRRTLSASVTAIAVALAACTTDEPEADGDSTRTRAPAEDFAENMKRCMGDKGWELTIDDDGSVMGSAPVEQRDQYRNDMEACKAEYGYDLPPPPMTREQAEEHYAELADAAQCIKDLGYAVPEPPSKQASIESLMSESRDPLWFPYKHVVDTKDRSEIERVFAECPQPE</sequence>
<organism evidence="2 3">
    <name type="scientific">Phytoactinopolyspora halophila</name>
    <dbReference type="NCBI Taxonomy" id="1981511"/>
    <lineage>
        <taxon>Bacteria</taxon>
        <taxon>Bacillati</taxon>
        <taxon>Actinomycetota</taxon>
        <taxon>Actinomycetes</taxon>
        <taxon>Jiangellales</taxon>
        <taxon>Jiangellaceae</taxon>
        <taxon>Phytoactinopolyspora</taxon>
    </lineage>
</organism>
<reference evidence="2 3" key="1">
    <citation type="submission" date="2018-06" db="EMBL/GenBank/DDBJ databases">
        <title>Phytoactinopolyspora halophila sp. nov., a novel halophilic actinomycete isolated from a saline soil in China.</title>
        <authorList>
            <person name="Tang S.-K."/>
        </authorList>
    </citation>
    <scope>NUCLEOTIDE SEQUENCE [LARGE SCALE GENOMIC DNA]</scope>
    <source>
        <strain evidence="2 3">YIM 96934</strain>
    </source>
</reference>
<dbReference type="EMBL" id="QMIG01000011">
    <property type="protein sequence ID" value="RAW13750.1"/>
    <property type="molecule type" value="Genomic_DNA"/>
</dbReference>
<dbReference type="PROSITE" id="PS51257">
    <property type="entry name" value="PROKAR_LIPOPROTEIN"/>
    <property type="match status" value="1"/>
</dbReference>
<protein>
    <recommendedName>
        <fullName evidence="4">DUF732 domain-containing protein</fullName>
    </recommendedName>
</protein>
<dbReference type="Proteomes" id="UP000250462">
    <property type="component" value="Unassembled WGS sequence"/>
</dbReference>
<feature type="signal peptide" evidence="1">
    <location>
        <begin position="1"/>
        <end position="20"/>
    </location>
</feature>
<keyword evidence="1" id="KW-0732">Signal</keyword>
<gene>
    <name evidence="2" type="ORF">DPM12_12130</name>
</gene>
<feature type="chain" id="PRO_5016404867" description="DUF732 domain-containing protein" evidence="1">
    <location>
        <begin position="21"/>
        <end position="172"/>
    </location>
</feature>
<keyword evidence="3" id="KW-1185">Reference proteome</keyword>
<accession>A0A329QN31</accession>
<name>A0A329QN31_9ACTN</name>
<dbReference type="RefSeq" id="WP_112258593.1">
    <property type="nucleotide sequence ID" value="NZ_QMIG01000011.1"/>
</dbReference>
<proteinExistence type="predicted"/>
<dbReference type="OrthoDB" id="3726412at2"/>
<comment type="caution">
    <text evidence="2">The sequence shown here is derived from an EMBL/GenBank/DDBJ whole genome shotgun (WGS) entry which is preliminary data.</text>
</comment>
<evidence type="ECO:0000256" key="1">
    <source>
        <dbReference type="SAM" id="SignalP"/>
    </source>
</evidence>
<dbReference type="AlphaFoldDB" id="A0A329QN31"/>
<evidence type="ECO:0000313" key="3">
    <source>
        <dbReference type="Proteomes" id="UP000250462"/>
    </source>
</evidence>
<evidence type="ECO:0000313" key="2">
    <source>
        <dbReference type="EMBL" id="RAW13750.1"/>
    </source>
</evidence>